<dbReference type="Proteomes" id="UP001596972">
    <property type="component" value="Unassembled WGS sequence"/>
</dbReference>
<sequence>MDPLLNYRPGRSGSRHPIVNQILEEFDPDTPGVAGGLLRLRKLKEYGAEITIDVARACIRESIARAEIIDRVRKKRDERAQSPLVYYMRLGDLVKIGWTTNLKSRREAINPQEVMATEPGNDKVERQRHKQFADLRVHGEWFRLESPLTEWIDQLKAAYGEEKDVDDRDMISTKDATKIYGVPYSKLRLWANEGRICEPERRGRELFWDAAEIEQIKDILGDRKHFPRGRTCGRLQTQV</sequence>
<name>A0ABW3ERE9_9ACTN</name>
<comment type="caution">
    <text evidence="1">The sequence shown here is derived from an EMBL/GenBank/DDBJ whole genome shotgun (WGS) entry which is preliminary data.</text>
</comment>
<gene>
    <name evidence="1" type="ORF">ACFQ11_18250</name>
</gene>
<proteinExistence type="predicted"/>
<dbReference type="EMBL" id="JBHTJA010000034">
    <property type="protein sequence ID" value="MFD0902346.1"/>
    <property type="molecule type" value="Genomic_DNA"/>
</dbReference>
<reference evidence="2" key="1">
    <citation type="journal article" date="2019" name="Int. J. Syst. Evol. Microbiol.">
        <title>The Global Catalogue of Microorganisms (GCM) 10K type strain sequencing project: providing services to taxonomists for standard genome sequencing and annotation.</title>
        <authorList>
            <consortium name="The Broad Institute Genomics Platform"/>
            <consortium name="The Broad Institute Genome Sequencing Center for Infectious Disease"/>
            <person name="Wu L."/>
            <person name="Ma J."/>
        </authorList>
    </citation>
    <scope>NUCLEOTIDE SEQUENCE [LARGE SCALE GENOMIC DNA]</scope>
    <source>
        <strain evidence="2">JCM 31202</strain>
    </source>
</reference>
<evidence type="ECO:0000313" key="2">
    <source>
        <dbReference type="Proteomes" id="UP001596972"/>
    </source>
</evidence>
<protein>
    <submittedName>
        <fullName evidence="1">GIY-YIG nuclease family protein</fullName>
    </submittedName>
</protein>
<keyword evidence="2" id="KW-1185">Reference proteome</keyword>
<dbReference type="RefSeq" id="WP_378300030.1">
    <property type="nucleotide sequence ID" value="NZ_JBHTJA010000034.1"/>
</dbReference>
<accession>A0ABW3ERE9</accession>
<evidence type="ECO:0000313" key="1">
    <source>
        <dbReference type="EMBL" id="MFD0902346.1"/>
    </source>
</evidence>
<organism evidence="1 2">
    <name type="scientific">Actinomadura sediminis</name>
    <dbReference type="NCBI Taxonomy" id="1038904"/>
    <lineage>
        <taxon>Bacteria</taxon>
        <taxon>Bacillati</taxon>
        <taxon>Actinomycetota</taxon>
        <taxon>Actinomycetes</taxon>
        <taxon>Streptosporangiales</taxon>
        <taxon>Thermomonosporaceae</taxon>
        <taxon>Actinomadura</taxon>
    </lineage>
</organism>
<dbReference type="Pfam" id="PF13455">
    <property type="entry name" value="MUG113"/>
    <property type="match status" value="1"/>
</dbReference>